<keyword evidence="7 8" id="KW-0472">Membrane</keyword>
<dbReference type="RefSeq" id="XP_024692831.1">
    <property type="nucleotide sequence ID" value="XM_024838855.1"/>
</dbReference>
<proteinExistence type="predicted"/>
<dbReference type="Proteomes" id="UP000234254">
    <property type="component" value="Unassembled WGS sequence"/>
</dbReference>
<keyword evidence="2 8" id="KW-0812">Transmembrane</keyword>
<evidence type="ECO:0000313" key="10">
    <source>
        <dbReference type="Proteomes" id="UP000234254"/>
    </source>
</evidence>
<evidence type="ECO:0000256" key="6">
    <source>
        <dbReference type="ARBA" id="ARBA00023098"/>
    </source>
</evidence>
<dbReference type="InterPro" id="IPR019388">
    <property type="entry name" value="FIT"/>
</dbReference>
<keyword evidence="6" id="KW-0443">Lipid metabolism</keyword>
<evidence type="ECO:0000256" key="5">
    <source>
        <dbReference type="ARBA" id="ARBA00022989"/>
    </source>
</evidence>
<evidence type="ECO:0000256" key="4">
    <source>
        <dbReference type="ARBA" id="ARBA00022824"/>
    </source>
</evidence>
<evidence type="ECO:0008006" key="11">
    <source>
        <dbReference type="Google" id="ProtNLM"/>
    </source>
</evidence>
<dbReference type="OrthoDB" id="5579088at2759"/>
<evidence type="ECO:0000256" key="8">
    <source>
        <dbReference type="SAM" id="Phobius"/>
    </source>
</evidence>
<name>A0A2I1D2Y6_ASPC2</name>
<keyword evidence="4" id="KW-0256">Endoplasmic reticulum</keyword>
<evidence type="ECO:0000256" key="1">
    <source>
        <dbReference type="ARBA" id="ARBA00004477"/>
    </source>
</evidence>
<dbReference type="GO" id="GO:0034389">
    <property type="term" value="P:lipid droplet organization"/>
    <property type="evidence" value="ECO:0007669"/>
    <property type="project" value="TreeGrafter"/>
</dbReference>
<dbReference type="GO" id="GO:0005789">
    <property type="term" value="C:endoplasmic reticulum membrane"/>
    <property type="evidence" value="ECO:0007669"/>
    <property type="project" value="UniProtKB-SubCell"/>
</dbReference>
<feature type="transmembrane region" description="Helical" evidence="8">
    <location>
        <begin position="231"/>
        <end position="251"/>
    </location>
</feature>
<evidence type="ECO:0000256" key="2">
    <source>
        <dbReference type="ARBA" id="ARBA00022692"/>
    </source>
</evidence>
<dbReference type="EMBL" id="MSFM01000006">
    <property type="protein sequence ID" value="PKY04237.1"/>
    <property type="molecule type" value="Genomic_DNA"/>
</dbReference>
<dbReference type="GO" id="GO:0010945">
    <property type="term" value="F:coenzyme A diphosphatase activity"/>
    <property type="evidence" value="ECO:0007669"/>
    <property type="project" value="InterPro"/>
</dbReference>
<protein>
    <recommendedName>
        <fullName evidence="11">Inositol phospholipid biosynthesis protein Scs3</fullName>
    </recommendedName>
</protein>
<feature type="transmembrane region" description="Helical" evidence="8">
    <location>
        <begin position="257"/>
        <end position="273"/>
    </location>
</feature>
<dbReference type="PANTHER" id="PTHR23129:SF0">
    <property type="entry name" value="ACYL-COENZYME A DIPHOSPHATASE FITM2"/>
    <property type="match status" value="1"/>
</dbReference>
<feature type="transmembrane region" description="Helical" evidence="8">
    <location>
        <begin position="90"/>
        <end position="110"/>
    </location>
</feature>
<dbReference type="Pfam" id="PF10261">
    <property type="entry name" value="FIT"/>
    <property type="match status" value="2"/>
</dbReference>
<sequence length="289" mass="30634">MATPTRPSPTPPTRQKHKQIPAYLLAAYPATLLLGSLFSVLSPTAAGSRNNTPSAMHTAGIAGPHKPPPAVNYFARKDNIFNAYFVKIGWLWMTAAFASLVVSQPAYTAAGAAQRPRRIAQAVGRYALATLAWYLTTQWCFGPAVIDRGFVITGGGCGGASSSISGADGLRGLVTAAACKGAGGRWSGGHDGVGARVGSGVDSVNGEDGGEKVGKKEEGQDEVVRKWAGRFVGVVFGLSWWMLLMTAIWFHTWLEKWNGLFLALATIYSIYILPRRAGAWRDVVGVPGV</sequence>
<accession>A0A2I1D2Y6</accession>
<dbReference type="GeneID" id="36546379"/>
<evidence type="ECO:0000256" key="7">
    <source>
        <dbReference type="ARBA" id="ARBA00023136"/>
    </source>
</evidence>
<organism evidence="9 10">
    <name type="scientific">Aspergillus campestris (strain IBT 28561)</name>
    <dbReference type="NCBI Taxonomy" id="1392248"/>
    <lineage>
        <taxon>Eukaryota</taxon>
        <taxon>Fungi</taxon>
        <taxon>Dikarya</taxon>
        <taxon>Ascomycota</taxon>
        <taxon>Pezizomycotina</taxon>
        <taxon>Eurotiomycetes</taxon>
        <taxon>Eurotiomycetidae</taxon>
        <taxon>Eurotiales</taxon>
        <taxon>Aspergillaceae</taxon>
        <taxon>Aspergillus</taxon>
        <taxon>Aspergillus subgen. Circumdati</taxon>
    </lineage>
</organism>
<dbReference type="PANTHER" id="PTHR23129">
    <property type="entry name" value="ACYL-COENZYME A DIPHOSPHATASE FITM2"/>
    <property type="match status" value="1"/>
</dbReference>
<keyword evidence="3" id="KW-0378">Hydrolase</keyword>
<dbReference type="GO" id="GO:0019915">
    <property type="term" value="P:lipid storage"/>
    <property type="evidence" value="ECO:0007669"/>
    <property type="project" value="InterPro"/>
</dbReference>
<dbReference type="AlphaFoldDB" id="A0A2I1D2Y6"/>
<comment type="subcellular location">
    <subcellularLocation>
        <location evidence="1">Endoplasmic reticulum membrane</location>
        <topology evidence="1">Multi-pass membrane protein</topology>
    </subcellularLocation>
</comment>
<evidence type="ECO:0000313" key="9">
    <source>
        <dbReference type="EMBL" id="PKY04237.1"/>
    </source>
</evidence>
<comment type="caution">
    <text evidence="9">The sequence shown here is derived from an EMBL/GenBank/DDBJ whole genome shotgun (WGS) entry which is preliminary data.</text>
</comment>
<keyword evidence="5 8" id="KW-1133">Transmembrane helix</keyword>
<feature type="transmembrane region" description="Helical" evidence="8">
    <location>
        <begin position="20"/>
        <end position="41"/>
    </location>
</feature>
<dbReference type="VEuPathDB" id="FungiDB:P168DRAFT_304548"/>
<evidence type="ECO:0000256" key="3">
    <source>
        <dbReference type="ARBA" id="ARBA00022801"/>
    </source>
</evidence>
<gene>
    <name evidence="9" type="ORF">P168DRAFT_304548</name>
</gene>
<keyword evidence="10" id="KW-1185">Reference proteome</keyword>
<reference evidence="9" key="1">
    <citation type="submission" date="2016-12" db="EMBL/GenBank/DDBJ databases">
        <title>The genomes of Aspergillus section Nigri reveals drivers in fungal speciation.</title>
        <authorList>
            <consortium name="DOE Joint Genome Institute"/>
            <person name="Vesth T.C."/>
            <person name="Nybo J."/>
            <person name="Theobald S."/>
            <person name="Brandl J."/>
            <person name="Frisvad J.C."/>
            <person name="Nielsen K.F."/>
            <person name="Lyhne E.K."/>
            <person name="Kogle M.E."/>
            <person name="Kuo A."/>
            <person name="Riley R."/>
            <person name="Clum A."/>
            <person name="Nolan M."/>
            <person name="Lipzen A."/>
            <person name="Salamov A."/>
            <person name="Henrissat B."/>
            <person name="Wiebenga A."/>
            <person name="De vries R.P."/>
            <person name="Grigoriev I.V."/>
            <person name="Mortensen U.H."/>
            <person name="Andersen M.R."/>
            <person name="Baker S.E."/>
        </authorList>
    </citation>
    <scope>NUCLEOTIDE SEQUENCE</scope>
    <source>
        <strain evidence="9">IBT 28561</strain>
    </source>
</reference>
<dbReference type="GO" id="GO:0008654">
    <property type="term" value="P:phospholipid biosynthetic process"/>
    <property type="evidence" value="ECO:0007669"/>
    <property type="project" value="TreeGrafter"/>
</dbReference>